<evidence type="ECO:0000313" key="11">
    <source>
        <dbReference type="Proteomes" id="UP001465668"/>
    </source>
</evidence>
<comment type="caution">
    <text evidence="10">The sequence shown here is derived from an EMBL/GenBank/DDBJ whole genome shotgun (WGS) entry which is preliminary data.</text>
</comment>
<feature type="region of interest" description="Disordered" evidence="8">
    <location>
        <begin position="79"/>
        <end position="155"/>
    </location>
</feature>
<dbReference type="SUPFAM" id="SSF57701">
    <property type="entry name" value="Zn2/Cys6 DNA-binding domain"/>
    <property type="match status" value="1"/>
</dbReference>
<sequence length="757" mass="83071">MESELGQGPEANRPRRRMPACLRCRARKVKCDNKFPTCSVCERAGVECDQAASSDKLLIKQLENRIKDLEALITTHAPDVSLGEDPTQTELSSFNLGDDGYQEPPQAGPSTTPRRPGKRAAEPSSVPGGRDSINPATGNMNMQSSSAHSSQIGPEQPLAHEVGLLSLGNTTSEPKYLGPSSGFTLARLTYAGLPQSQGLPGTARLFLSNREADPPWHQPECVSLPSLAEMRRFIGAYVDAFHPLYPFLQVGRIEQMLEVRLRGPKDPSNTASLDDAMLFLVAALGARVLERSLNVVLKASNYLASAMPHVIALQLHESIQGVQVMLLLVLASFTFPGGLNAWFLSSAIIASCVDLGLQRRKIPLRRDQRDATAEADENIRSGVFWSAYSIDRTICTILGRPLNLRDEATDVDFPGELGTESSSSKAVGTGQNHEVEFAHRERSLPEHLDHGTAKRRRLDQLSGFDYTASTFFFRFDRITAEIKLMLYRVAQAPCRFPWPTNHLQWQAEALAACDNLLSSAHETLSSGLMVPGHLRRLLPSLEIKYHQCILLLFRPTPAISQPSSDAIRRCYLSASEVLRIHAEQARFGELFDSWLTAHLVFVSGITMIYSITRLPDLAKEVLRGSSGSSTQFDFDQSVTDCSEALSHLGTTWSLARDAKDKFEKLAALAKETLINALGGVNPQALDALGSSNGVPSTVNMNPRAESTQDLPPDDSAMYPAADGRFGPLFDNTELLWDELGDMSTWFDLTWVGDQNSI</sequence>
<evidence type="ECO:0000256" key="4">
    <source>
        <dbReference type="ARBA" id="ARBA00023015"/>
    </source>
</evidence>
<proteinExistence type="predicted"/>
<keyword evidence="5" id="KW-0238">DNA-binding</keyword>
<feature type="region of interest" description="Disordered" evidence="8">
    <location>
        <begin position="696"/>
        <end position="717"/>
    </location>
</feature>
<keyword evidence="6" id="KW-0804">Transcription</keyword>
<keyword evidence="3" id="KW-0862">Zinc</keyword>
<protein>
    <submittedName>
        <fullName evidence="10">Fungal-specific transcription factor domain-containing protein</fullName>
    </submittedName>
</protein>
<dbReference type="Gene3D" id="4.10.240.10">
    <property type="entry name" value="Zn(2)-C6 fungal-type DNA-binding domain"/>
    <property type="match status" value="1"/>
</dbReference>
<dbReference type="Pfam" id="PF04082">
    <property type="entry name" value="Fungal_trans"/>
    <property type="match status" value="1"/>
</dbReference>
<dbReference type="PROSITE" id="PS50048">
    <property type="entry name" value="ZN2_CY6_FUNGAL_2"/>
    <property type="match status" value="1"/>
</dbReference>
<comment type="subcellular location">
    <subcellularLocation>
        <location evidence="1">Nucleus</location>
    </subcellularLocation>
</comment>
<dbReference type="InterPro" id="IPR001138">
    <property type="entry name" value="Zn2Cys6_DnaBD"/>
</dbReference>
<keyword evidence="11" id="KW-1185">Reference proteome</keyword>
<dbReference type="PANTHER" id="PTHR47782:SF12">
    <property type="entry name" value="ZN(II)2CYS6 TRANSCRIPTION FACTOR (EUROFUNG)"/>
    <property type="match status" value="1"/>
</dbReference>
<dbReference type="CDD" id="cd12148">
    <property type="entry name" value="fungal_TF_MHR"/>
    <property type="match status" value="1"/>
</dbReference>
<feature type="domain" description="Zn(2)-C6 fungal-type" evidence="9">
    <location>
        <begin position="20"/>
        <end position="48"/>
    </location>
</feature>
<dbReference type="CDD" id="cd00067">
    <property type="entry name" value="GAL4"/>
    <property type="match status" value="1"/>
</dbReference>
<evidence type="ECO:0000259" key="9">
    <source>
        <dbReference type="PROSITE" id="PS50048"/>
    </source>
</evidence>
<dbReference type="PROSITE" id="PS00463">
    <property type="entry name" value="ZN2_CY6_FUNGAL_1"/>
    <property type="match status" value="1"/>
</dbReference>
<reference evidence="10 11" key="1">
    <citation type="submission" date="2024-02" db="EMBL/GenBank/DDBJ databases">
        <title>First draft genome assembly of two strains of Seiridium cardinale.</title>
        <authorList>
            <person name="Emiliani G."/>
            <person name="Scali E."/>
        </authorList>
    </citation>
    <scope>NUCLEOTIDE SEQUENCE [LARGE SCALE GENOMIC DNA]</scope>
    <source>
        <strain evidence="10 11">BM-138-000479</strain>
    </source>
</reference>
<evidence type="ECO:0000256" key="1">
    <source>
        <dbReference type="ARBA" id="ARBA00004123"/>
    </source>
</evidence>
<accession>A0ABR2Y8B3</accession>
<organism evidence="10 11">
    <name type="scientific">Seiridium cardinale</name>
    <dbReference type="NCBI Taxonomy" id="138064"/>
    <lineage>
        <taxon>Eukaryota</taxon>
        <taxon>Fungi</taxon>
        <taxon>Dikarya</taxon>
        <taxon>Ascomycota</taxon>
        <taxon>Pezizomycotina</taxon>
        <taxon>Sordariomycetes</taxon>
        <taxon>Xylariomycetidae</taxon>
        <taxon>Amphisphaeriales</taxon>
        <taxon>Sporocadaceae</taxon>
        <taxon>Seiridium</taxon>
    </lineage>
</organism>
<evidence type="ECO:0000313" key="10">
    <source>
        <dbReference type="EMBL" id="KAK9782871.1"/>
    </source>
</evidence>
<dbReference type="SMART" id="SM00906">
    <property type="entry name" value="Fungal_trans"/>
    <property type="match status" value="1"/>
</dbReference>
<name>A0ABR2Y8B3_9PEZI</name>
<keyword evidence="2" id="KW-0479">Metal-binding</keyword>
<evidence type="ECO:0000256" key="3">
    <source>
        <dbReference type="ARBA" id="ARBA00022833"/>
    </source>
</evidence>
<keyword evidence="4" id="KW-0805">Transcription regulation</keyword>
<dbReference type="SMART" id="SM00066">
    <property type="entry name" value="GAL4"/>
    <property type="match status" value="1"/>
</dbReference>
<keyword evidence="7" id="KW-0539">Nucleus</keyword>
<evidence type="ECO:0000256" key="6">
    <source>
        <dbReference type="ARBA" id="ARBA00023163"/>
    </source>
</evidence>
<feature type="compositionally biased region" description="Polar residues" evidence="8">
    <location>
        <begin position="696"/>
        <end position="709"/>
    </location>
</feature>
<dbReference type="Pfam" id="PF00172">
    <property type="entry name" value="Zn_clus"/>
    <property type="match status" value="1"/>
</dbReference>
<gene>
    <name evidence="10" type="ORF">SCAR479_01214</name>
</gene>
<feature type="compositionally biased region" description="Polar residues" evidence="8">
    <location>
        <begin position="134"/>
        <end position="153"/>
    </location>
</feature>
<dbReference type="EMBL" id="JARVKM010000002">
    <property type="protein sequence ID" value="KAK9782871.1"/>
    <property type="molecule type" value="Genomic_DNA"/>
</dbReference>
<feature type="compositionally biased region" description="Polar residues" evidence="8">
    <location>
        <begin position="86"/>
        <end position="95"/>
    </location>
</feature>
<dbReference type="InterPro" id="IPR036864">
    <property type="entry name" value="Zn2-C6_fun-type_DNA-bd_sf"/>
</dbReference>
<dbReference type="InterPro" id="IPR052202">
    <property type="entry name" value="Yeast_MetPath_Reg"/>
</dbReference>
<evidence type="ECO:0000256" key="7">
    <source>
        <dbReference type="ARBA" id="ARBA00023242"/>
    </source>
</evidence>
<evidence type="ECO:0000256" key="5">
    <source>
        <dbReference type="ARBA" id="ARBA00023125"/>
    </source>
</evidence>
<dbReference type="InterPro" id="IPR007219">
    <property type="entry name" value="XnlR_reg_dom"/>
</dbReference>
<evidence type="ECO:0000256" key="8">
    <source>
        <dbReference type="SAM" id="MobiDB-lite"/>
    </source>
</evidence>
<dbReference type="Proteomes" id="UP001465668">
    <property type="component" value="Unassembled WGS sequence"/>
</dbReference>
<dbReference type="PANTHER" id="PTHR47782">
    <property type="entry name" value="ZN(II)2CYS6 TRANSCRIPTION FACTOR (EUROFUNG)-RELATED"/>
    <property type="match status" value="1"/>
</dbReference>
<evidence type="ECO:0000256" key="2">
    <source>
        <dbReference type="ARBA" id="ARBA00022723"/>
    </source>
</evidence>